<dbReference type="GO" id="GO:0035999">
    <property type="term" value="P:tetrahydrofolate interconversion"/>
    <property type="evidence" value="ECO:0007669"/>
    <property type="project" value="TreeGrafter"/>
</dbReference>
<dbReference type="InterPro" id="IPR037171">
    <property type="entry name" value="NagB/RpiA_transferase-like"/>
</dbReference>
<dbReference type="InterPro" id="IPR002698">
    <property type="entry name" value="FTHF_cligase"/>
</dbReference>
<name>A0A0R2RKE3_9BACT</name>
<dbReference type="NCBIfam" id="TIGR02727">
    <property type="entry name" value="MTHFS_bact"/>
    <property type="match status" value="1"/>
</dbReference>
<reference evidence="6 7" key="1">
    <citation type="submission" date="2015-10" db="EMBL/GenBank/DDBJ databases">
        <title>Metagenome-Assembled Genomes uncover a global brackish microbiome.</title>
        <authorList>
            <person name="Hugerth L.W."/>
            <person name="Larsson J."/>
            <person name="Alneberg J."/>
            <person name="Lindh M.V."/>
            <person name="Legrand C."/>
            <person name="Pinhassi J."/>
            <person name="Andersson A.F."/>
        </authorList>
    </citation>
    <scope>NUCLEOTIDE SEQUENCE [LARGE SCALE GENOMIC DNA]</scope>
    <source>
        <strain evidence="6">BACL18 MAG-120507-bin52</strain>
    </source>
</reference>
<keyword evidence="5" id="KW-0460">Magnesium</keyword>
<comment type="caution">
    <text evidence="6">The sequence shown here is derived from an EMBL/GenBank/DDBJ whole genome shotgun (WGS) entry which is preliminary data.</text>
</comment>
<protein>
    <recommendedName>
        <fullName evidence="5">5-formyltetrahydrofolate cyclo-ligase</fullName>
        <ecNumber evidence="5">6.3.3.2</ecNumber>
    </recommendedName>
</protein>
<organism evidence="6 7">
    <name type="scientific">Verrucomicrobia subdivision 6 bacterium BACL9 MAG-120507-bin52</name>
    <dbReference type="NCBI Taxonomy" id="1655590"/>
    <lineage>
        <taxon>Bacteria</taxon>
        <taxon>Pseudomonadati</taxon>
        <taxon>Verrucomicrobiota</taxon>
        <taxon>Verrucomicrobiia</taxon>
        <taxon>Verrucomicrobiales</taxon>
        <taxon>Verrucomicrobia subdivision 6</taxon>
    </lineage>
</organism>
<dbReference type="PANTHER" id="PTHR23407">
    <property type="entry name" value="ATPASE INHIBITOR/5-FORMYLTETRAHYDROFOLATE CYCLO-LIGASE"/>
    <property type="match status" value="1"/>
</dbReference>
<feature type="binding site" evidence="4">
    <location>
        <position position="69"/>
    </location>
    <ligand>
        <name>substrate</name>
    </ligand>
</feature>
<dbReference type="AlphaFoldDB" id="A0A0R2RKE3"/>
<comment type="catalytic activity">
    <reaction evidence="5">
        <text>(6S)-5-formyl-5,6,7,8-tetrahydrofolate + ATP = (6R)-5,10-methenyltetrahydrofolate + ADP + phosphate</text>
        <dbReference type="Rhea" id="RHEA:10488"/>
        <dbReference type="ChEBI" id="CHEBI:30616"/>
        <dbReference type="ChEBI" id="CHEBI:43474"/>
        <dbReference type="ChEBI" id="CHEBI:57455"/>
        <dbReference type="ChEBI" id="CHEBI:57457"/>
        <dbReference type="ChEBI" id="CHEBI:456216"/>
        <dbReference type="EC" id="6.3.3.2"/>
    </reaction>
</comment>
<evidence type="ECO:0000256" key="2">
    <source>
        <dbReference type="ARBA" id="ARBA00022741"/>
    </source>
</evidence>
<evidence type="ECO:0000256" key="1">
    <source>
        <dbReference type="ARBA" id="ARBA00010638"/>
    </source>
</evidence>
<accession>A0A0R2RKE3</accession>
<dbReference type="PIRSF" id="PIRSF006806">
    <property type="entry name" value="FTHF_cligase"/>
    <property type="match status" value="1"/>
</dbReference>
<evidence type="ECO:0000256" key="3">
    <source>
        <dbReference type="ARBA" id="ARBA00022840"/>
    </source>
</evidence>
<proteinExistence type="inferred from homology"/>
<sequence length="201" mass="22519">MAGDIKSGMVISMLGITKGAIREEMRARVARLSEEERRAASQTMEMALLERPEWKQAPVVGLYLSLTDEPQTRGLLQMGLDAGKKVLFPKIDIREGLTWWEVSSRQLPETGTLWEPSPDLSVRKPLEEIQLFVVPGRAFDSRGGRLGRGGGHYDRALSRRGRASSVVGLFFAEQEVEEVPRQPHDIPLPAVITQRGWRKFG</sequence>
<dbReference type="Gene3D" id="3.40.50.10420">
    <property type="entry name" value="NagB/RpiA/CoA transferase-like"/>
    <property type="match status" value="1"/>
</dbReference>
<gene>
    <name evidence="6" type="ORF">ABR82_08295</name>
</gene>
<dbReference type="GO" id="GO:0009396">
    <property type="term" value="P:folic acid-containing compound biosynthetic process"/>
    <property type="evidence" value="ECO:0007669"/>
    <property type="project" value="TreeGrafter"/>
</dbReference>
<evidence type="ECO:0000256" key="5">
    <source>
        <dbReference type="RuleBase" id="RU361279"/>
    </source>
</evidence>
<dbReference type="Pfam" id="PF01812">
    <property type="entry name" value="5-FTHF_cyc-lig"/>
    <property type="match status" value="1"/>
</dbReference>
<dbReference type="EMBL" id="LIBO01000013">
    <property type="protein sequence ID" value="KRO63031.1"/>
    <property type="molecule type" value="Genomic_DNA"/>
</dbReference>
<dbReference type="GO" id="GO:0030272">
    <property type="term" value="F:5-formyltetrahydrofolate cyclo-ligase activity"/>
    <property type="evidence" value="ECO:0007669"/>
    <property type="project" value="UniProtKB-EC"/>
</dbReference>
<dbReference type="EC" id="6.3.3.2" evidence="5"/>
<evidence type="ECO:0000256" key="4">
    <source>
        <dbReference type="PIRSR" id="PIRSR006806-1"/>
    </source>
</evidence>
<dbReference type="InterPro" id="IPR024185">
    <property type="entry name" value="FTHF_cligase-like_sf"/>
</dbReference>
<feature type="binding site" evidence="4">
    <location>
        <begin position="18"/>
        <end position="22"/>
    </location>
    <ligand>
        <name>ATP</name>
        <dbReference type="ChEBI" id="CHEBI:30616"/>
    </ligand>
</feature>
<dbReference type="PANTHER" id="PTHR23407:SF1">
    <property type="entry name" value="5-FORMYLTETRAHYDROFOLATE CYCLO-LIGASE"/>
    <property type="match status" value="1"/>
</dbReference>
<keyword evidence="5" id="KW-0479">Metal-binding</keyword>
<feature type="binding site" evidence="4">
    <location>
        <begin position="145"/>
        <end position="153"/>
    </location>
    <ligand>
        <name>ATP</name>
        <dbReference type="ChEBI" id="CHEBI:30616"/>
    </ligand>
</feature>
<feature type="binding site" evidence="4">
    <location>
        <position position="64"/>
    </location>
    <ligand>
        <name>substrate</name>
    </ligand>
</feature>
<comment type="cofactor">
    <cofactor evidence="5">
        <name>Mg(2+)</name>
        <dbReference type="ChEBI" id="CHEBI:18420"/>
    </cofactor>
</comment>
<dbReference type="Proteomes" id="UP000051269">
    <property type="component" value="Unassembled WGS sequence"/>
</dbReference>
<dbReference type="GO" id="GO:0005524">
    <property type="term" value="F:ATP binding"/>
    <property type="evidence" value="ECO:0007669"/>
    <property type="project" value="UniProtKB-KW"/>
</dbReference>
<dbReference type="GO" id="GO:0046872">
    <property type="term" value="F:metal ion binding"/>
    <property type="evidence" value="ECO:0007669"/>
    <property type="project" value="UniProtKB-KW"/>
</dbReference>
<evidence type="ECO:0000313" key="7">
    <source>
        <dbReference type="Proteomes" id="UP000051269"/>
    </source>
</evidence>
<dbReference type="SUPFAM" id="SSF100950">
    <property type="entry name" value="NagB/RpiA/CoA transferase-like"/>
    <property type="match status" value="1"/>
</dbReference>
<evidence type="ECO:0000313" key="6">
    <source>
        <dbReference type="EMBL" id="KRO63031.1"/>
    </source>
</evidence>
<keyword evidence="3 4" id="KW-0067">ATP-binding</keyword>
<keyword evidence="2 4" id="KW-0547">Nucleotide-binding</keyword>
<comment type="similarity">
    <text evidence="1 5">Belongs to the 5-formyltetrahydrofolate cyclo-ligase family.</text>
</comment>